<evidence type="ECO:0000256" key="1">
    <source>
        <dbReference type="ARBA" id="ARBA00022448"/>
    </source>
</evidence>
<dbReference type="InterPro" id="IPR027470">
    <property type="entry name" value="Cation_efflux_CTD"/>
</dbReference>
<evidence type="ECO:0000313" key="4">
    <source>
        <dbReference type="Proteomes" id="UP001219525"/>
    </source>
</evidence>
<gene>
    <name evidence="3" type="ORF">GGX14DRAFT_152393</name>
</gene>
<name>A0AAD6V5K4_9AGAR</name>
<dbReference type="GO" id="GO:0016020">
    <property type="term" value="C:membrane"/>
    <property type="evidence" value="ECO:0007669"/>
    <property type="project" value="TreeGrafter"/>
</dbReference>
<accession>A0AAD6V5K4</accession>
<dbReference type="Pfam" id="PF16916">
    <property type="entry name" value="ZT_dimer"/>
    <property type="match status" value="1"/>
</dbReference>
<dbReference type="AlphaFoldDB" id="A0AAD6V5K4"/>
<dbReference type="EMBL" id="JARJCW010000053">
    <property type="protein sequence ID" value="KAJ7202780.1"/>
    <property type="molecule type" value="Genomic_DNA"/>
</dbReference>
<evidence type="ECO:0000313" key="3">
    <source>
        <dbReference type="EMBL" id="KAJ7202780.1"/>
    </source>
</evidence>
<reference evidence="3" key="1">
    <citation type="submission" date="2023-03" db="EMBL/GenBank/DDBJ databases">
        <title>Massive genome expansion in bonnet fungi (Mycena s.s.) driven by repeated elements and novel gene families across ecological guilds.</title>
        <authorList>
            <consortium name="Lawrence Berkeley National Laboratory"/>
            <person name="Harder C.B."/>
            <person name="Miyauchi S."/>
            <person name="Viragh M."/>
            <person name="Kuo A."/>
            <person name="Thoen E."/>
            <person name="Andreopoulos B."/>
            <person name="Lu D."/>
            <person name="Skrede I."/>
            <person name="Drula E."/>
            <person name="Henrissat B."/>
            <person name="Morin E."/>
            <person name="Kohler A."/>
            <person name="Barry K."/>
            <person name="LaButti K."/>
            <person name="Morin E."/>
            <person name="Salamov A."/>
            <person name="Lipzen A."/>
            <person name="Mereny Z."/>
            <person name="Hegedus B."/>
            <person name="Baldrian P."/>
            <person name="Stursova M."/>
            <person name="Weitz H."/>
            <person name="Taylor A."/>
            <person name="Grigoriev I.V."/>
            <person name="Nagy L.G."/>
            <person name="Martin F."/>
            <person name="Kauserud H."/>
        </authorList>
    </citation>
    <scope>NUCLEOTIDE SEQUENCE</scope>
    <source>
        <strain evidence="3">9144</strain>
    </source>
</reference>
<dbReference type="Gene3D" id="3.30.70.1350">
    <property type="entry name" value="Cation efflux protein, cytoplasmic domain"/>
    <property type="match status" value="1"/>
</dbReference>
<organism evidence="3 4">
    <name type="scientific">Mycena pura</name>
    <dbReference type="NCBI Taxonomy" id="153505"/>
    <lineage>
        <taxon>Eukaryota</taxon>
        <taxon>Fungi</taxon>
        <taxon>Dikarya</taxon>
        <taxon>Basidiomycota</taxon>
        <taxon>Agaricomycotina</taxon>
        <taxon>Agaricomycetes</taxon>
        <taxon>Agaricomycetidae</taxon>
        <taxon>Agaricales</taxon>
        <taxon>Marasmiineae</taxon>
        <taxon>Mycenaceae</taxon>
        <taxon>Mycena</taxon>
    </lineage>
</organism>
<protein>
    <recommendedName>
        <fullName evidence="2">Cation efflux protein cytoplasmic domain-containing protein</fullName>
    </recommendedName>
</protein>
<sequence>MLFADNIKQIDSCTVYHAGPDYVVELDIVMDADTPLWKAHDLSQALQDKIEQLPNVGRAYVHVDHEISHKPVRVCIVSSED</sequence>
<dbReference type="InterPro" id="IPR050291">
    <property type="entry name" value="CDF_Transporter"/>
</dbReference>
<keyword evidence="4" id="KW-1185">Reference proteome</keyword>
<keyword evidence="1" id="KW-0813">Transport</keyword>
<evidence type="ECO:0000259" key="2">
    <source>
        <dbReference type="Pfam" id="PF16916"/>
    </source>
</evidence>
<feature type="domain" description="Cation efflux protein cytoplasmic" evidence="2">
    <location>
        <begin position="6"/>
        <end position="65"/>
    </location>
</feature>
<dbReference type="GO" id="GO:0008324">
    <property type="term" value="F:monoatomic cation transmembrane transporter activity"/>
    <property type="evidence" value="ECO:0007669"/>
    <property type="project" value="TreeGrafter"/>
</dbReference>
<dbReference type="InterPro" id="IPR036837">
    <property type="entry name" value="Cation_efflux_CTD_sf"/>
</dbReference>
<dbReference type="SUPFAM" id="SSF160240">
    <property type="entry name" value="Cation efflux protein cytoplasmic domain-like"/>
    <property type="match status" value="1"/>
</dbReference>
<proteinExistence type="predicted"/>
<dbReference type="PANTHER" id="PTHR43840:SF12">
    <property type="entry name" value="CATION DIFFUSION FACILITATOR 1 (AFU_ORTHOLOGUE AFUA_1G14440)"/>
    <property type="match status" value="1"/>
</dbReference>
<comment type="caution">
    <text evidence="3">The sequence shown here is derived from an EMBL/GenBank/DDBJ whole genome shotgun (WGS) entry which is preliminary data.</text>
</comment>
<dbReference type="PANTHER" id="PTHR43840">
    <property type="entry name" value="MITOCHONDRIAL METAL TRANSPORTER 1-RELATED"/>
    <property type="match status" value="1"/>
</dbReference>
<dbReference type="Proteomes" id="UP001219525">
    <property type="component" value="Unassembled WGS sequence"/>
</dbReference>